<proteinExistence type="predicted"/>
<sequence length="156" mass="17238">MRTLQGLDRTLKELENQCQGIAEATKVLLNALKAQLNEADLRRAQIDEHAPFSSSVVDKLRAEIQANKHLANEASTMILNFNKVVTQSDGICKDARILMNSLVFEEKANNRKTTVPKMAPNGEASGDISDDDSYDDTVCEATRHAVNKGDHKEVTE</sequence>
<dbReference type="Proteomes" id="UP000271098">
    <property type="component" value="Unassembled WGS sequence"/>
</dbReference>
<reference evidence="5" key="1">
    <citation type="submission" date="2016-06" db="UniProtKB">
        <authorList>
            <consortium name="WormBaseParasite"/>
        </authorList>
    </citation>
    <scope>IDENTIFICATION</scope>
</reference>
<evidence type="ECO:0000256" key="2">
    <source>
        <dbReference type="SAM" id="MobiDB-lite"/>
    </source>
</evidence>
<accession>A0A183E2G1</accession>
<reference evidence="3 4" key="2">
    <citation type="submission" date="2018-11" db="EMBL/GenBank/DDBJ databases">
        <authorList>
            <consortium name="Pathogen Informatics"/>
        </authorList>
    </citation>
    <scope>NUCLEOTIDE SEQUENCE [LARGE SCALE GENOMIC DNA]</scope>
</reference>
<evidence type="ECO:0000313" key="4">
    <source>
        <dbReference type="Proteomes" id="UP000271098"/>
    </source>
</evidence>
<evidence type="ECO:0000313" key="3">
    <source>
        <dbReference type="EMBL" id="VDN25463.1"/>
    </source>
</evidence>
<protein>
    <submittedName>
        <fullName evidence="5">GIT2</fullName>
    </submittedName>
</protein>
<feature type="region of interest" description="Disordered" evidence="2">
    <location>
        <begin position="114"/>
        <end position="136"/>
    </location>
</feature>
<dbReference type="WBParaSite" id="GPUH_0001517201-mRNA-1">
    <property type="protein sequence ID" value="GPUH_0001517201-mRNA-1"/>
    <property type="gene ID" value="GPUH_0001517201"/>
</dbReference>
<gene>
    <name evidence="3" type="ORF">GPUH_LOCUS15153</name>
</gene>
<feature type="coiled-coil region" evidence="1">
    <location>
        <begin position="4"/>
        <end position="49"/>
    </location>
</feature>
<keyword evidence="1" id="KW-0175">Coiled coil</keyword>
<organism evidence="5">
    <name type="scientific">Gongylonema pulchrum</name>
    <dbReference type="NCBI Taxonomy" id="637853"/>
    <lineage>
        <taxon>Eukaryota</taxon>
        <taxon>Metazoa</taxon>
        <taxon>Ecdysozoa</taxon>
        <taxon>Nematoda</taxon>
        <taxon>Chromadorea</taxon>
        <taxon>Rhabditida</taxon>
        <taxon>Spirurina</taxon>
        <taxon>Spiruromorpha</taxon>
        <taxon>Spiruroidea</taxon>
        <taxon>Gongylonematidae</taxon>
        <taxon>Gongylonema</taxon>
    </lineage>
</organism>
<dbReference type="EMBL" id="UYRT01082082">
    <property type="protein sequence ID" value="VDN25463.1"/>
    <property type="molecule type" value="Genomic_DNA"/>
</dbReference>
<evidence type="ECO:0000313" key="5">
    <source>
        <dbReference type="WBParaSite" id="GPUH_0001517201-mRNA-1"/>
    </source>
</evidence>
<dbReference type="AlphaFoldDB" id="A0A183E2G1"/>
<keyword evidence="4" id="KW-1185">Reference proteome</keyword>
<dbReference type="OrthoDB" id="5799229at2759"/>
<evidence type="ECO:0000256" key="1">
    <source>
        <dbReference type="SAM" id="Coils"/>
    </source>
</evidence>
<name>A0A183E2G1_9BILA</name>